<dbReference type="Pfam" id="PF02687">
    <property type="entry name" value="FtsX"/>
    <property type="match status" value="2"/>
</dbReference>
<feature type="transmembrane region" description="Helical" evidence="6">
    <location>
        <begin position="293"/>
        <end position="320"/>
    </location>
</feature>
<keyword evidence="5 6" id="KW-0472">Membrane</keyword>
<dbReference type="PROSITE" id="PS51257">
    <property type="entry name" value="PROKAR_LIPOPROTEIN"/>
    <property type="match status" value="1"/>
</dbReference>
<comment type="subcellular location">
    <subcellularLocation>
        <location evidence="1">Cell membrane</location>
        <topology evidence="1">Multi-pass membrane protein</topology>
    </subcellularLocation>
</comment>
<evidence type="ECO:0000259" key="7">
    <source>
        <dbReference type="Pfam" id="PF02687"/>
    </source>
</evidence>
<dbReference type="EMBL" id="JAMAST010000003">
    <property type="protein sequence ID" value="MCL1631353.1"/>
    <property type="molecule type" value="Genomic_DNA"/>
</dbReference>
<evidence type="ECO:0000256" key="1">
    <source>
        <dbReference type="ARBA" id="ARBA00004651"/>
    </source>
</evidence>
<evidence type="ECO:0000256" key="3">
    <source>
        <dbReference type="ARBA" id="ARBA00022692"/>
    </source>
</evidence>
<feature type="domain" description="ABC3 transporter permease C-terminal" evidence="7">
    <location>
        <begin position="249"/>
        <end position="368"/>
    </location>
</feature>
<keyword evidence="4 6" id="KW-1133">Transmembrane helix</keyword>
<sequence>MVMVLNRKVKRTMAEHKSQYIGSIVLIILSCMIFTLFSILSANLDTNNRDFQKKNVQENAHFTVQKPLNNLESLEKTYHMRLEKRLSFDASFDHDTTLRLFSPSDRVNKPFIQKGHAIRKTDEILLDPSFAKAQDLSVGDSWMIGDQKFKIAGFMVLPDYMYPLKSESDLFSDSKQFGIGVISEKAFRQLNNGAASYSAHFDHNADKRAFKRAVNRTNRVTGWLDSTNNPRILFVNEKIKSIQGMTGSLPIAILLLTCALVSIVLWRTLKTEFVQIGTLYALGYKRREIMRHYLSYAWIVSFIGSVLGTAIGLIAVNPMLQFFVGYFNVPIITMNWNPSALLLSILLPALLLVPVTWLVIHRALRMSPLELMRGGKKKSKTGFLERHLHLNGLRFKNKFRIRELVRNVPRTLLMVFGVTFASMLLLLGFGLQNSIQFMMDGNRDANHYEYNYLYNSIKTTAESDGEAYSAFSFAPEGKTKNAENLFSVYGVHHPSDYLKLPDSNGHRLSLSQTIITRPLADKLAVHEGDTIKVTSALDNKKYEIKIDKIAQVYTGTAVYMPIEKLNALLDLPSGSHNGVWSDKKLTIASDQLANTISRKDTQNSFKAMIQPMQASIGSIALIAFLIGLVIVYVMTSLIIEENKETISMLKVFGYKQKEIYSLVLSSNTLLVILGYALSVPLIILSLGGLFRSFSESANLSFPVRFSVWSIVIGFVIILITYGISRYAGKRKISHIALSDILKSRME</sequence>
<keyword evidence="9" id="KW-1185">Reference proteome</keyword>
<reference evidence="8 9" key="1">
    <citation type="submission" date="2022-05" db="EMBL/GenBank/DDBJ databases">
        <title>Sporolactobacillus sp nov CPB3-1, isolated from tree bark (Mangifera indica L.).</title>
        <authorList>
            <person name="Phuengjayaem S."/>
            <person name="Tanasupawat S."/>
        </authorList>
    </citation>
    <scope>NUCLEOTIDE SEQUENCE [LARGE SCALE GENOMIC DNA]</scope>
    <source>
        <strain evidence="8 9">CPB3-1</strain>
    </source>
</reference>
<dbReference type="InterPro" id="IPR038766">
    <property type="entry name" value="Membrane_comp_ABC_pdt"/>
</dbReference>
<feature type="transmembrane region" description="Helical" evidence="6">
    <location>
        <begin position="247"/>
        <end position="266"/>
    </location>
</feature>
<dbReference type="PANTHER" id="PTHR30287">
    <property type="entry name" value="MEMBRANE COMPONENT OF PREDICTED ABC SUPERFAMILY METABOLITE UPTAKE TRANSPORTER"/>
    <property type="match status" value="1"/>
</dbReference>
<evidence type="ECO:0000256" key="4">
    <source>
        <dbReference type="ARBA" id="ARBA00022989"/>
    </source>
</evidence>
<evidence type="ECO:0000313" key="8">
    <source>
        <dbReference type="EMBL" id="MCL1631353.1"/>
    </source>
</evidence>
<proteinExistence type="predicted"/>
<feature type="transmembrane region" description="Helical" evidence="6">
    <location>
        <begin position="659"/>
        <end position="685"/>
    </location>
</feature>
<evidence type="ECO:0000256" key="6">
    <source>
        <dbReference type="SAM" id="Phobius"/>
    </source>
</evidence>
<feature type="transmembrane region" description="Helical" evidence="6">
    <location>
        <begin position="705"/>
        <end position="723"/>
    </location>
</feature>
<organism evidence="8 9">
    <name type="scientific">Sporolactobacillus mangiferae</name>
    <dbReference type="NCBI Taxonomy" id="2940498"/>
    <lineage>
        <taxon>Bacteria</taxon>
        <taxon>Bacillati</taxon>
        <taxon>Bacillota</taxon>
        <taxon>Bacilli</taxon>
        <taxon>Bacillales</taxon>
        <taxon>Sporolactobacillaceae</taxon>
        <taxon>Sporolactobacillus</taxon>
    </lineage>
</organism>
<dbReference type="Proteomes" id="UP001203004">
    <property type="component" value="Unassembled WGS sequence"/>
</dbReference>
<dbReference type="InterPro" id="IPR003838">
    <property type="entry name" value="ABC3_permease_C"/>
</dbReference>
<feature type="transmembrane region" description="Helical" evidence="6">
    <location>
        <begin position="340"/>
        <end position="360"/>
    </location>
</feature>
<accession>A0ABT0M8Z0</accession>
<comment type="caution">
    <text evidence="8">The sequence shown here is derived from an EMBL/GenBank/DDBJ whole genome shotgun (WGS) entry which is preliminary data.</text>
</comment>
<evidence type="ECO:0000256" key="5">
    <source>
        <dbReference type="ARBA" id="ARBA00023136"/>
    </source>
</evidence>
<protein>
    <submittedName>
        <fullName evidence="8">FtsX-like permease family protein</fullName>
    </submittedName>
</protein>
<keyword evidence="3 6" id="KW-0812">Transmembrane</keyword>
<feature type="domain" description="ABC3 transporter permease C-terminal" evidence="7">
    <location>
        <begin position="618"/>
        <end position="734"/>
    </location>
</feature>
<name>A0ABT0M8Z0_9BACL</name>
<feature type="transmembrane region" description="Helical" evidence="6">
    <location>
        <begin position="616"/>
        <end position="639"/>
    </location>
</feature>
<gene>
    <name evidence="8" type="ORF">M3N64_05230</name>
</gene>
<feature type="transmembrane region" description="Helical" evidence="6">
    <location>
        <begin position="412"/>
        <end position="431"/>
    </location>
</feature>
<feature type="transmembrane region" description="Helical" evidence="6">
    <location>
        <begin position="20"/>
        <end position="40"/>
    </location>
</feature>
<evidence type="ECO:0000256" key="2">
    <source>
        <dbReference type="ARBA" id="ARBA00022475"/>
    </source>
</evidence>
<dbReference type="RefSeq" id="WP_249099118.1">
    <property type="nucleotide sequence ID" value="NZ_JAMAST010000003.1"/>
</dbReference>
<evidence type="ECO:0000313" key="9">
    <source>
        <dbReference type="Proteomes" id="UP001203004"/>
    </source>
</evidence>
<keyword evidence="2" id="KW-1003">Cell membrane</keyword>
<dbReference type="PANTHER" id="PTHR30287:SF1">
    <property type="entry name" value="INNER MEMBRANE PROTEIN"/>
    <property type="match status" value="1"/>
</dbReference>